<gene>
    <name evidence="8" type="ORF">BDV98DRAFT_548021</name>
</gene>
<dbReference type="Gene3D" id="1.25.40.10">
    <property type="entry name" value="Tetratricopeptide repeat domain"/>
    <property type="match status" value="1"/>
</dbReference>
<accession>A0A5C3QHH7</accession>
<keyword evidence="4" id="KW-0802">TPR repeat</keyword>
<keyword evidence="9" id="KW-1185">Reference proteome</keyword>
<dbReference type="SMART" id="SM00129">
    <property type="entry name" value="KISc"/>
    <property type="match status" value="1"/>
</dbReference>
<protein>
    <recommendedName>
        <fullName evidence="5">Kinesin-like protein</fullName>
    </recommendedName>
</protein>
<dbReference type="SUPFAM" id="SSF52540">
    <property type="entry name" value="P-loop containing nucleoside triphosphate hydrolases"/>
    <property type="match status" value="1"/>
</dbReference>
<dbReference type="GO" id="GO:0008017">
    <property type="term" value="F:microtubule binding"/>
    <property type="evidence" value="ECO:0007669"/>
    <property type="project" value="InterPro"/>
</dbReference>
<dbReference type="PROSITE" id="PS50067">
    <property type="entry name" value="KINESIN_MOTOR_2"/>
    <property type="match status" value="1"/>
</dbReference>
<dbReference type="OrthoDB" id="3176171at2759"/>
<dbReference type="PANTHER" id="PTHR47969:SF9">
    <property type="entry name" value="KINESIN-LIKE PROTEIN"/>
    <property type="match status" value="1"/>
</dbReference>
<feature type="domain" description="Kinesin motor" evidence="7">
    <location>
        <begin position="4"/>
        <end position="328"/>
    </location>
</feature>
<dbReference type="InterPro" id="IPR019821">
    <property type="entry name" value="Kinesin_motor_CS"/>
</dbReference>
<dbReference type="Pfam" id="PF00225">
    <property type="entry name" value="Kinesin"/>
    <property type="match status" value="1"/>
</dbReference>
<dbReference type="GO" id="GO:0003777">
    <property type="term" value="F:microtubule motor activity"/>
    <property type="evidence" value="ECO:0007669"/>
    <property type="project" value="InterPro"/>
</dbReference>
<evidence type="ECO:0000313" key="8">
    <source>
        <dbReference type="EMBL" id="TFL01525.1"/>
    </source>
</evidence>
<dbReference type="CDD" id="cd00106">
    <property type="entry name" value="KISc"/>
    <property type="match status" value="1"/>
</dbReference>
<dbReference type="GO" id="GO:0007052">
    <property type="term" value="P:mitotic spindle organization"/>
    <property type="evidence" value="ECO:0007669"/>
    <property type="project" value="TreeGrafter"/>
</dbReference>
<dbReference type="GO" id="GO:0016787">
    <property type="term" value="F:hydrolase activity"/>
    <property type="evidence" value="ECO:0007669"/>
    <property type="project" value="UniProtKB-KW"/>
</dbReference>
<keyword evidence="5" id="KW-0493">Microtubule</keyword>
<dbReference type="Proteomes" id="UP000305067">
    <property type="component" value="Unassembled WGS sequence"/>
</dbReference>
<feature type="binding site" evidence="3">
    <location>
        <begin position="91"/>
        <end position="98"/>
    </location>
    <ligand>
        <name>ATP</name>
        <dbReference type="ChEBI" id="CHEBI:30616"/>
    </ligand>
</feature>
<dbReference type="InterPro" id="IPR011990">
    <property type="entry name" value="TPR-like_helical_dom_sf"/>
</dbReference>
<keyword evidence="3 5" id="KW-0505">Motor protein</keyword>
<feature type="repeat" description="TPR" evidence="4">
    <location>
        <begin position="588"/>
        <end position="621"/>
    </location>
</feature>
<evidence type="ECO:0000256" key="5">
    <source>
        <dbReference type="RuleBase" id="RU000394"/>
    </source>
</evidence>
<evidence type="ECO:0000256" key="4">
    <source>
        <dbReference type="PROSITE-ProRule" id="PRU00339"/>
    </source>
</evidence>
<reference evidence="8 9" key="1">
    <citation type="journal article" date="2019" name="Nat. Ecol. Evol.">
        <title>Megaphylogeny resolves global patterns of mushroom evolution.</title>
        <authorList>
            <person name="Varga T."/>
            <person name="Krizsan K."/>
            <person name="Foldi C."/>
            <person name="Dima B."/>
            <person name="Sanchez-Garcia M."/>
            <person name="Sanchez-Ramirez S."/>
            <person name="Szollosi G.J."/>
            <person name="Szarkandi J.G."/>
            <person name="Papp V."/>
            <person name="Albert L."/>
            <person name="Andreopoulos W."/>
            <person name="Angelini C."/>
            <person name="Antonin V."/>
            <person name="Barry K.W."/>
            <person name="Bougher N.L."/>
            <person name="Buchanan P."/>
            <person name="Buyck B."/>
            <person name="Bense V."/>
            <person name="Catcheside P."/>
            <person name="Chovatia M."/>
            <person name="Cooper J."/>
            <person name="Damon W."/>
            <person name="Desjardin D."/>
            <person name="Finy P."/>
            <person name="Geml J."/>
            <person name="Haridas S."/>
            <person name="Hughes K."/>
            <person name="Justo A."/>
            <person name="Karasinski D."/>
            <person name="Kautmanova I."/>
            <person name="Kiss B."/>
            <person name="Kocsube S."/>
            <person name="Kotiranta H."/>
            <person name="LaButti K.M."/>
            <person name="Lechner B.E."/>
            <person name="Liimatainen K."/>
            <person name="Lipzen A."/>
            <person name="Lukacs Z."/>
            <person name="Mihaltcheva S."/>
            <person name="Morgado L.N."/>
            <person name="Niskanen T."/>
            <person name="Noordeloos M.E."/>
            <person name="Ohm R.A."/>
            <person name="Ortiz-Santana B."/>
            <person name="Ovrebo C."/>
            <person name="Racz N."/>
            <person name="Riley R."/>
            <person name="Savchenko A."/>
            <person name="Shiryaev A."/>
            <person name="Soop K."/>
            <person name="Spirin V."/>
            <person name="Szebenyi C."/>
            <person name="Tomsovsky M."/>
            <person name="Tulloss R.E."/>
            <person name="Uehling J."/>
            <person name="Grigoriev I.V."/>
            <person name="Vagvolgyi C."/>
            <person name="Papp T."/>
            <person name="Martin F.M."/>
            <person name="Miettinen O."/>
            <person name="Hibbett D.S."/>
            <person name="Nagy L.G."/>
        </authorList>
    </citation>
    <scope>NUCLEOTIDE SEQUENCE [LARGE SCALE GENOMIC DNA]</scope>
    <source>
        <strain evidence="8 9">CBS 309.79</strain>
    </source>
</reference>
<evidence type="ECO:0000256" key="6">
    <source>
        <dbReference type="SAM" id="MobiDB-lite"/>
    </source>
</evidence>
<organism evidence="8 9">
    <name type="scientific">Pterulicium gracile</name>
    <dbReference type="NCBI Taxonomy" id="1884261"/>
    <lineage>
        <taxon>Eukaryota</taxon>
        <taxon>Fungi</taxon>
        <taxon>Dikarya</taxon>
        <taxon>Basidiomycota</taxon>
        <taxon>Agaricomycotina</taxon>
        <taxon>Agaricomycetes</taxon>
        <taxon>Agaricomycetidae</taxon>
        <taxon>Agaricales</taxon>
        <taxon>Pleurotineae</taxon>
        <taxon>Pterulaceae</taxon>
        <taxon>Pterulicium</taxon>
    </lineage>
</organism>
<dbReference type="InterPro" id="IPR036961">
    <property type="entry name" value="Kinesin_motor_dom_sf"/>
</dbReference>
<evidence type="ECO:0000313" key="9">
    <source>
        <dbReference type="Proteomes" id="UP000305067"/>
    </source>
</evidence>
<dbReference type="GO" id="GO:0007018">
    <property type="term" value="P:microtubule-based movement"/>
    <property type="evidence" value="ECO:0007669"/>
    <property type="project" value="InterPro"/>
</dbReference>
<dbReference type="SUPFAM" id="SSF48452">
    <property type="entry name" value="TPR-like"/>
    <property type="match status" value="1"/>
</dbReference>
<keyword evidence="2 3" id="KW-0067">ATP-binding</keyword>
<dbReference type="GO" id="GO:0051231">
    <property type="term" value="P:spindle elongation"/>
    <property type="evidence" value="ECO:0007669"/>
    <property type="project" value="TreeGrafter"/>
</dbReference>
<dbReference type="PROSITE" id="PS00411">
    <property type="entry name" value="KINESIN_MOTOR_1"/>
    <property type="match status" value="1"/>
</dbReference>
<proteinExistence type="inferred from homology"/>
<dbReference type="GO" id="GO:0005524">
    <property type="term" value="F:ATP binding"/>
    <property type="evidence" value="ECO:0007669"/>
    <property type="project" value="UniProtKB-UniRule"/>
</dbReference>
<dbReference type="InterPro" id="IPR027417">
    <property type="entry name" value="P-loop_NTPase"/>
</dbReference>
<dbReference type="InterPro" id="IPR001752">
    <property type="entry name" value="Kinesin_motor_dom"/>
</dbReference>
<dbReference type="PRINTS" id="PR00380">
    <property type="entry name" value="KINESINHEAVY"/>
</dbReference>
<dbReference type="PANTHER" id="PTHR47969">
    <property type="entry name" value="CHROMOSOME-ASSOCIATED KINESIN KIF4A-RELATED"/>
    <property type="match status" value="1"/>
</dbReference>
<comment type="similarity">
    <text evidence="3 5">Belongs to the TRAFAC class myosin-kinesin ATPase superfamily. Kinesin family.</text>
</comment>
<dbReference type="PROSITE" id="PS50005">
    <property type="entry name" value="TPR"/>
    <property type="match status" value="1"/>
</dbReference>
<feature type="region of interest" description="Disordered" evidence="6">
    <location>
        <begin position="640"/>
        <end position="733"/>
    </location>
</feature>
<dbReference type="GO" id="GO:0005875">
    <property type="term" value="C:microtubule associated complex"/>
    <property type="evidence" value="ECO:0007669"/>
    <property type="project" value="TreeGrafter"/>
</dbReference>
<evidence type="ECO:0000259" key="7">
    <source>
        <dbReference type="PROSITE" id="PS50067"/>
    </source>
</evidence>
<name>A0A5C3QHH7_9AGAR</name>
<dbReference type="InterPro" id="IPR019734">
    <property type="entry name" value="TPR_rpt"/>
</dbReference>
<dbReference type="AlphaFoldDB" id="A0A5C3QHH7"/>
<evidence type="ECO:0000256" key="1">
    <source>
        <dbReference type="ARBA" id="ARBA00022741"/>
    </source>
</evidence>
<dbReference type="Gene3D" id="3.40.850.10">
    <property type="entry name" value="Kinesin motor domain"/>
    <property type="match status" value="1"/>
</dbReference>
<dbReference type="STRING" id="1884261.A0A5C3QHH7"/>
<keyword evidence="1 3" id="KW-0547">Nucleotide-binding</keyword>
<dbReference type="EMBL" id="ML178824">
    <property type="protein sequence ID" value="TFL01525.1"/>
    <property type="molecule type" value="Genomic_DNA"/>
</dbReference>
<dbReference type="SMART" id="SM00028">
    <property type="entry name" value="TPR"/>
    <property type="match status" value="1"/>
</dbReference>
<sequence length="733" mass="80734">MSSTIKVLVRMRPAKPGETHDTAIHIHDHCSQPDTSSCVKIPTTANRADAEFRFSSCFNDTATQSDVFKQDVAPLIPSVFKGLTVTVMAYGVTSSGKTYTIEGSNRDPGITPRVIEGLFASMPESCTPTVSMSYMELYKEDVYDLLADPGKKSKLQIREKVDGEVFVDKLSSALIRSVKDFRKIYDKATKQRAAGSTKLNEGSSRSHAILTFETVVVDTVSNRALTGRFRIVDLAGSENNKLTGNTEAARMAESSSINKSLTTLSKVVKAINDGASRIPYRDSKLTRILQNSLGGNAVCLMICNIAPVLALRRDVYNTLLFASGVQKVKNKPKANISVLPTSNESASLNNESQLRRSARGHETRRWESGEVIVLTPTELQELVQKEVQAAVALALASAAAQNSAVKQELVEELPVPAKQEAVEVRPATIKEEPSEERPAVSPHAWVETRPAPIKQEVVKERLAVIIQEPAEDQTATFEQEAAQDLPTTIGEEKTTECPVRVDQEMAEVQQLLLAPKVKREPSAFAEDLPINFSQPHAIDTFHPLETESDLGQQELSHDEREQLDETTELGVEADATAVLSPKSSQRMAKAWVRLARIHTQQGKLASAVEYFRKAESCQPGNSRLQERILKLEYCIKNNKPYVQSPTRRRQSRSSHSPHNSHSRDGGRSASSIQNRHIPAHNQDRHAGGSSRHSTKPPAHTPAKRKMPDFLKSGLSDDEPDPTAAPKKRRSSDR</sequence>
<evidence type="ECO:0000256" key="3">
    <source>
        <dbReference type="PROSITE-ProRule" id="PRU00283"/>
    </source>
</evidence>
<evidence type="ECO:0000256" key="2">
    <source>
        <dbReference type="ARBA" id="ARBA00022840"/>
    </source>
</evidence>
<dbReference type="GO" id="GO:0005874">
    <property type="term" value="C:microtubule"/>
    <property type="evidence" value="ECO:0007669"/>
    <property type="project" value="UniProtKB-KW"/>
</dbReference>
<keyword evidence="8" id="KW-0378">Hydrolase</keyword>
<dbReference type="InterPro" id="IPR027640">
    <property type="entry name" value="Kinesin-like_fam"/>
</dbReference>